<evidence type="ECO:0000313" key="2">
    <source>
        <dbReference type="EMBL" id="RHD74424.1"/>
    </source>
</evidence>
<protein>
    <submittedName>
        <fullName evidence="2">Uncharacterized protein</fullName>
    </submittedName>
</protein>
<dbReference type="Proteomes" id="UP000284660">
    <property type="component" value="Unassembled WGS sequence"/>
</dbReference>
<proteinExistence type="predicted"/>
<reference evidence="2 3" key="1">
    <citation type="submission" date="2018-08" db="EMBL/GenBank/DDBJ databases">
        <title>A genome reference for cultivated species of the human gut microbiota.</title>
        <authorList>
            <person name="Zou Y."/>
            <person name="Xue W."/>
            <person name="Luo G."/>
        </authorList>
    </citation>
    <scope>NUCLEOTIDE SEQUENCE [LARGE SCALE GENOMIC DNA]</scope>
    <source>
        <strain evidence="2 3">AM30-4</strain>
    </source>
</reference>
<dbReference type="EMBL" id="WKNE01000011">
    <property type="protein sequence ID" value="MRZ55959.1"/>
    <property type="molecule type" value="Genomic_DNA"/>
</dbReference>
<name>A0A395YQI8_PARDI</name>
<sequence>MARPGGIGTAVPPDGRISGKLIRLSHMYEQQSFPRLGDYIDTLLKVTKLTKSIVCVTGGMGGSTYNALKKV</sequence>
<evidence type="ECO:0000313" key="1">
    <source>
        <dbReference type="EMBL" id="MRZ55959.1"/>
    </source>
</evidence>
<accession>A0A395YQI8</accession>
<dbReference type="Proteomes" id="UP000432516">
    <property type="component" value="Unassembled WGS sequence"/>
</dbReference>
<organism evidence="2 3">
    <name type="scientific">Parabacteroides distasonis</name>
    <dbReference type="NCBI Taxonomy" id="823"/>
    <lineage>
        <taxon>Bacteria</taxon>
        <taxon>Pseudomonadati</taxon>
        <taxon>Bacteroidota</taxon>
        <taxon>Bacteroidia</taxon>
        <taxon>Bacteroidales</taxon>
        <taxon>Tannerellaceae</taxon>
        <taxon>Parabacteroides</taxon>
    </lineage>
</organism>
<evidence type="ECO:0000313" key="3">
    <source>
        <dbReference type="Proteomes" id="UP000284660"/>
    </source>
</evidence>
<evidence type="ECO:0000313" key="4">
    <source>
        <dbReference type="Proteomes" id="UP000432516"/>
    </source>
</evidence>
<reference evidence="1 4" key="2">
    <citation type="journal article" date="2019" name="Nat. Med.">
        <title>A library of human gut bacterial isolates paired with longitudinal multiomics data enables mechanistic microbiome research.</title>
        <authorList>
            <person name="Poyet M."/>
            <person name="Groussin M."/>
            <person name="Gibbons S.M."/>
            <person name="Avila-Pacheco J."/>
            <person name="Jiang X."/>
            <person name="Kearney S.M."/>
            <person name="Perrotta A.R."/>
            <person name="Berdy B."/>
            <person name="Zhao S."/>
            <person name="Lieberman T.D."/>
            <person name="Swanson P.K."/>
            <person name="Smith M."/>
            <person name="Roesemann S."/>
            <person name="Alexander J.E."/>
            <person name="Rich S.A."/>
            <person name="Livny J."/>
            <person name="Vlamakis H."/>
            <person name="Clish C."/>
            <person name="Bullock K."/>
            <person name="Deik A."/>
            <person name="Scott J."/>
            <person name="Pierce K.A."/>
            <person name="Xavier R.J."/>
            <person name="Alm E.J."/>
        </authorList>
    </citation>
    <scope>NUCLEOTIDE SEQUENCE [LARGE SCALE GENOMIC DNA]</scope>
    <source>
        <strain evidence="1 4">BIOML-A2</strain>
    </source>
</reference>
<gene>
    <name evidence="2" type="ORF">DW782_11175</name>
    <name evidence="1" type="ORF">GKD68_14665</name>
</gene>
<comment type="caution">
    <text evidence="2">The sequence shown here is derived from an EMBL/GenBank/DDBJ whole genome shotgun (WGS) entry which is preliminary data.</text>
</comment>
<dbReference type="EMBL" id="QSJN01000006">
    <property type="protein sequence ID" value="RHD74424.1"/>
    <property type="molecule type" value="Genomic_DNA"/>
</dbReference>
<dbReference type="AlphaFoldDB" id="A0A395YQI8"/>